<dbReference type="AlphaFoldDB" id="A0AAN9RS98"/>
<comment type="caution">
    <text evidence="1">The sequence shown here is derived from an EMBL/GenBank/DDBJ whole genome shotgun (WGS) entry which is preliminary data.</text>
</comment>
<proteinExistence type="predicted"/>
<name>A0AAN9RS98_PSOTE</name>
<gene>
    <name evidence="1" type="ORF">VNO78_33526</name>
</gene>
<dbReference type="Proteomes" id="UP001386955">
    <property type="component" value="Unassembled WGS sequence"/>
</dbReference>
<organism evidence="1 2">
    <name type="scientific">Psophocarpus tetragonolobus</name>
    <name type="common">Winged bean</name>
    <name type="synonym">Dolichos tetragonolobus</name>
    <dbReference type="NCBI Taxonomy" id="3891"/>
    <lineage>
        <taxon>Eukaryota</taxon>
        <taxon>Viridiplantae</taxon>
        <taxon>Streptophyta</taxon>
        <taxon>Embryophyta</taxon>
        <taxon>Tracheophyta</taxon>
        <taxon>Spermatophyta</taxon>
        <taxon>Magnoliopsida</taxon>
        <taxon>eudicotyledons</taxon>
        <taxon>Gunneridae</taxon>
        <taxon>Pentapetalae</taxon>
        <taxon>rosids</taxon>
        <taxon>fabids</taxon>
        <taxon>Fabales</taxon>
        <taxon>Fabaceae</taxon>
        <taxon>Papilionoideae</taxon>
        <taxon>50 kb inversion clade</taxon>
        <taxon>NPAAA clade</taxon>
        <taxon>indigoferoid/millettioid clade</taxon>
        <taxon>Phaseoleae</taxon>
        <taxon>Psophocarpus</taxon>
    </lineage>
</organism>
<protein>
    <submittedName>
        <fullName evidence="1">Uncharacterized protein</fullName>
    </submittedName>
</protein>
<dbReference type="EMBL" id="JAYMYS010000009">
    <property type="protein sequence ID" value="KAK7381003.1"/>
    <property type="molecule type" value="Genomic_DNA"/>
</dbReference>
<sequence>MEECSFCRELAQRVLNLSLLINYIKSIKEHSLHIFICSIELALYSNMLRSQENYPFSRMMLKLNRNTYVPVTEPRWCLDNGEASCDGNDDCMNGRRRCHGDDVDLAVAIS</sequence>
<keyword evidence="2" id="KW-1185">Reference proteome</keyword>
<evidence type="ECO:0000313" key="2">
    <source>
        <dbReference type="Proteomes" id="UP001386955"/>
    </source>
</evidence>
<reference evidence="1 2" key="1">
    <citation type="submission" date="2024-01" db="EMBL/GenBank/DDBJ databases">
        <title>The genomes of 5 underutilized Papilionoideae crops provide insights into root nodulation and disease resistanc.</title>
        <authorList>
            <person name="Jiang F."/>
        </authorList>
    </citation>
    <scope>NUCLEOTIDE SEQUENCE [LARGE SCALE GENOMIC DNA]</scope>
    <source>
        <strain evidence="1">DUOXIRENSHENG_FW03</strain>
        <tissue evidence="1">Leaves</tissue>
    </source>
</reference>
<evidence type="ECO:0000313" key="1">
    <source>
        <dbReference type="EMBL" id="KAK7381003.1"/>
    </source>
</evidence>
<accession>A0AAN9RS98</accession>